<reference evidence="1" key="1">
    <citation type="submission" date="2020-04" db="EMBL/GenBank/DDBJ databases">
        <authorList>
            <person name="Chiriac C."/>
            <person name="Salcher M."/>
            <person name="Ghai R."/>
            <person name="Kavagutti S V."/>
        </authorList>
    </citation>
    <scope>NUCLEOTIDE SEQUENCE</scope>
</reference>
<evidence type="ECO:0000313" key="1">
    <source>
        <dbReference type="EMBL" id="CAB4133512.1"/>
    </source>
</evidence>
<accession>A0A6J5LIY1</accession>
<name>A0A6J5LIY1_9CAUD</name>
<sequence length="74" mass="8551">MAIGSFLINIEQNKTGEWVANFSDGSVVLHAYNYHDAVLEADLLMAENAEDWNTMEAEYDDFMFTQQHGDFYHE</sequence>
<dbReference type="EMBL" id="LR796274">
    <property type="protein sequence ID" value="CAB4133512.1"/>
    <property type="molecule type" value="Genomic_DNA"/>
</dbReference>
<organism evidence="1">
    <name type="scientific">uncultured Caudovirales phage</name>
    <dbReference type="NCBI Taxonomy" id="2100421"/>
    <lineage>
        <taxon>Viruses</taxon>
        <taxon>Duplodnaviria</taxon>
        <taxon>Heunggongvirae</taxon>
        <taxon>Uroviricota</taxon>
        <taxon>Caudoviricetes</taxon>
        <taxon>Peduoviridae</taxon>
        <taxon>Maltschvirus</taxon>
        <taxon>Maltschvirus maltsch</taxon>
    </lineage>
</organism>
<gene>
    <name evidence="1" type="ORF">UFOVP257_234</name>
</gene>
<proteinExistence type="predicted"/>
<protein>
    <submittedName>
        <fullName evidence="1">Uncharacterized protein</fullName>
    </submittedName>
</protein>